<evidence type="ECO:0000313" key="7">
    <source>
        <dbReference type="EMBL" id="MPC66590.1"/>
    </source>
</evidence>
<dbReference type="PANTHER" id="PTHR23264:SF35">
    <property type="entry name" value="CYTOSOLIC FE-S CLUSTER ASSEMBLY FACTOR NUBP1"/>
    <property type="match status" value="1"/>
</dbReference>
<evidence type="ECO:0000256" key="3">
    <source>
        <dbReference type="ARBA" id="ARBA00022741"/>
    </source>
</evidence>
<dbReference type="SUPFAM" id="SSF52540">
    <property type="entry name" value="P-loop containing nucleoside triphosphate hydrolases"/>
    <property type="match status" value="1"/>
</dbReference>
<evidence type="ECO:0000256" key="4">
    <source>
        <dbReference type="ARBA" id="ARBA00022840"/>
    </source>
</evidence>
<accession>A0A5B7H3E2</accession>
<dbReference type="GO" id="GO:0005524">
    <property type="term" value="F:ATP binding"/>
    <property type="evidence" value="ECO:0007669"/>
    <property type="project" value="UniProtKB-KW"/>
</dbReference>
<evidence type="ECO:0000256" key="5">
    <source>
        <dbReference type="ARBA" id="ARBA00023004"/>
    </source>
</evidence>
<dbReference type="Pfam" id="PF10609">
    <property type="entry name" value="ParA"/>
    <property type="match status" value="1"/>
</dbReference>
<dbReference type="Gene3D" id="3.40.50.300">
    <property type="entry name" value="P-loop containing nucleotide triphosphate hydrolases"/>
    <property type="match status" value="1"/>
</dbReference>
<evidence type="ECO:0000256" key="2">
    <source>
        <dbReference type="ARBA" id="ARBA00022723"/>
    </source>
</evidence>
<protein>
    <submittedName>
        <fullName evidence="7">Cytosolic Fe-S cluster assembly factor NUBP1</fullName>
    </submittedName>
</protein>
<dbReference type="Proteomes" id="UP000324222">
    <property type="component" value="Unassembled WGS sequence"/>
</dbReference>
<keyword evidence="8" id="KW-1185">Reference proteome</keyword>
<dbReference type="InterPro" id="IPR033756">
    <property type="entry name" value="YlxH/NBP35"/>
</dbReference>
<proteinExistence type="predicted"/>
<dbReference type="GO" id="GO:0005829">
    <property type="term" value="C:cytosol"/>
    <property type="evidence" value="ECO:0007669"/>
    <property type="project" value="TreeGrafter"/>
</dbReference>
<keyword evidence="2" id="KW-0479">Metal-binding</keyword>
<reference evidence="7 8" key="1">
    <citation type="submission" date="2019-05" db="EMBL/GenBank/DDBJ databases">
        <title>Another draft genome of Portunus trituberculatus and its Hox gene families provides insights of decapod evolution.</title>
        <authorList>
            <person name="Jeong J.-H."/>
            <person name="Song I."/>
            <person name="Kim S."/>
            <person name="Choi T."/>
            <person name="Kim D."/>
            <person name="Ryu S."/>
            <person name="Kim W."/>
        </authorList>
    </citation>
    <scope>NUCLEOTIDE SEQUENCE [LARGE SCALE GENOMIC DNA]</scope>
    <source>
        <tissue evidence="7">Muscle</tissue>
    </source>
</reference>
<keyword evidence="6" id="KW-0411">Iron-sulfur</keyword>
<dbReference type="EMBL" id="VSRR010024978">
    <property type="protein sequence ID" value="MPC66590.1"/>
    <property type="molecule type" value="Genomic_DNA"/>
</dbReference>
<evidence type="ECO:0000256" key="6">
    <source>
        <dbReference type="ARBA" id="ARBA00023014"/>
    </source>
</evidence>
<dbReference type="GO" id="GO:0016226">
    <property type="term" value="P:iron-sulfur cluster assembly"/>
    <property type="evidence" value="ECO:0007669"/>
    <property type="project" value="InterPro"/>
</dbReference>
<dbReference type="GO" id="GO:0046872">
    <property type="term" value="F:metal ion binding"/>
    <property type="evidence" value="ECO:0007669"/>
    <property type="project" value="UniProtKB-KW"/>
</dbReference>
<keyword evidence="1" id="KW-0004">4Fe-4S</keyword>
<keyword evidence="4" id="KW-0067">ATP-binding</keyword>
<organism evidence="7 8">
    <name type="scientific">Portunus trituberculatus</name>
    <name type="common">Swimming crab</name>
    <name type="synonym">Neptunus trituberculatus</name>
    <dbReference type="NCBI Taxonomy" id="210409"/>
    <lineage>
        <taxon>Eukaryota</taxon>
        <taxon>Metazoa</taxon>
        <taxon>Ecdysozoa</taxon>
        <taxon>Arthropoda</taxon>
        <taxon>Crustacea</taxon>
        <taxon>Multicrustacea</taxon>
        <taxon>Malacostraca</taxon>
        <taxon>Eumalacostraca</taxon>
        <taxon>Eucarida</taxon>
        <taxon>Decapoda</taxon>
        <taxon>Pleocyemata</taxon>
        <taxon>Brachyura</taxon>
        <taxon>Eubrachyura</taxon>
        <taxon>Portunoidea</taxon>
        <taxon>Portunidae</taxon>
        <taxon>Portuninae</taxon>
        <taxon>Portunus</taxon>
    </lineage>
</organism>
<dbReference type="GO" id="GO:0051539">
    <property type="term" value="F:4 iron, 4 sulfur cluster binding"/>
    <property type="evidence" value="ECO:0007669"/>
    <property type="project" value="UniProtKB-KW"/>
</dbReference>
<dbReference type="InterPro" id="IPR019591">
    <property type="entry name" value="Mrp/NBP35_ATP-bd"/>
</dbReference>
<keyword evidence="3" id="KW-0547">Nucleotide-binding</keyword>
<dbReference type="AlphaFoldDB" id="A0A5B7H3E2"/>
<keyword evidence="5" id="KW-0408">Iron</keyword>
<evidence type="ECO:0000256" key="1">
    <source>
        <dbReference type="ARBA" id="ARBA00022485"/>
    </source>
</evidence>
<dbReference type="PANTHER" id="PTHR23264">
    <property type="entry name" value="NUCLEOTIDE-BINDING PROTEIN NBP35 YEAST -RELATED"/>
    <property type="match status" value="1"/>
</dbReference>
<comment type="caution">
    <text evidence="7">The sequence shown here is derived from an EMBL/GenBank/DDBJ whole genome shotgun (WGS) entry which is preliminary data.</text>
</comment>
<evidence type="ECO:0000313" key="8">
    <source>
        <dbReference type="Proteomes" id="UP000324222"/>
    </source>
</evidence>
<dbReference type="InterPro" id="IPR027417">
    <property type="entry name" value="P-loop_NTPase"/>
</dbReference>
<gene>
    <name evidence="7" type="ORF">E2C01_060739</name>
</gene>
<dbReference type="OrthoDB" id="1741334at2759"/>
<sequence>MLVTCSSHQEVALLDVRKEITFCRKVNIPIIGVVENMTSFVCPKCKTETAIFPATTGGGPQLAKDTGVPLLGRLPLDPRVAQACDEGTNILTQEPDSAVTQVYKDIANKIKEYYEAQSQEAT</sequence>
<dbReference type="GO" id="GO:0140663">
    <property type="term" value="F:ATP-dependent FeS chaperone activity"/>
    <property type="evidence" value="ECO:0007669"/>
    <property type="project" value="InterPro"/>
</dbReference>
<name>A0A5B7H3E2_PORTR</name>